<keyword evidence="2" id="KW-1133">Transmembrane helix</keyword>
<name>A0ABP0UWX6_9BRYO</name>
<evidence type="ECO:0000313" key="4">
    <source>
        <dbReference type="Proteomes" id="UP001497512"/>
    </source>
</evidence>
<dbReference type="InterPro" id="IPR006917">
    <property type="entry name" value="SOUL_heme-bd"/>
</dbReference>
<dbReference type="SUPFAM" id="SSF55136">
    <property type="entry name" value="Probable bacterial effector-binding domain"/>
    <property type="match status" value="1"/>
</dbReference>
<protein>
    <recommendedName>
        <fullName evidence="5">SOUL heme-binding protein</fullName>
    </recommendedName>
</protein>
<evidence type="ECO:0000256" key="1">
    <source>
        <dbReference type="ARBA" id="ARBA00009817"/>
    </source>
</evidence>
<dbReference type="Gene3D" id="3.20.80.10">
    <property type="entry name" value="Regulatory factor, effector binding domain"/>
    <property type="match status" value="1"/>
</dbReference>
<accession>A0ABP0UWX6</accession>
<dbReference type="PANTHER" id="PTHR11220:SF1">
    <property type="entry name" value="HEME-BINDING PROTEIN 2"/>
    <property type="match status" value="1"/>
</dbReference>
<evidence type="ECO:0000256" key="2">
    <source>
        <dbReference type="SAM" id="Phobius"/>
    </source>
</evidence>
<feature type="transmembrane region" description="Helical" evidence="2">
    <location>
        <begin position="7"/>
        <end position="26"/>
    </location>
</feature>
<dbReference type="InterPro" id="IPR011256">
    <property type="entry name" value="Reg_factor_effector_dom_sf"/>
</dbReference>
<organism evidence="3 4">
    <name type="scientific">Sphagnum troendelagicum</name>
    <dbReference type="NCBI Taxonomy" id="128251"/>
    <lineage>
        <taxon>Eukaryota</taxon>
        <taxon>Viridiplantae</taxon>
        <taxon>Streptophyta</taxon>
        <taxon>Embryophyta</taxon>
        <taxon>Bryophyta</taxon>
        <taxon>Sphagnophytina</taxon>
        <taxon>Sphagnopsida</taxon>
        <taxon>Sphagnales</taxon>
        <taxon>Sphagnaceae</taxon>
        <taxon>Sphagnum</taxon>
    </lineage>
</organism>
<comment type="similarity">
    <text evidence="1">Belongs to the HEBP family.</text>
</comment>
<keyword evidence="2" id="KW-0472">Membrane</keyword>
<evidence type="ECO:0008006" key="5">
    <source>
        <dbReference type="Google" id="ProtNLM"/>
    </source>
</evidence>
<proteinExistence type="inferred from homology"/>
<keyword evidence="4" id="KW-1185">Reference proteome</keyword>
<gene>
    <name evidence="3" type="ORF">CSSPTR1EN2_LOCUS20986</name>
</gene>
<dbReference type="Pfam" id="PF04832">
    <property type="entry name" value="SOUL"/>
    <property type="match status" value="1"/>
</dbReference>
<dbReference type="Proteomes" id="UP001497512">
    <property type="component" value="Chromosome 7"/>
</dbReference>
<dbReference type="EMBL" id="OZ019899">
    <property type="protein sequence ID" value="CAK9231895.1"/>
    <property type="molecule type" value="Genomic_DNA"/>
</dbReference>
<keyword evidence="2" id="KW-0812">Transmembrane</keyword>
<dbReference type="PANTHER" id="PTHR11220">
    <property type="entry name" value="HEME-BINDING PROTEIN-RELATED"/>
    <property type="match status" value="1"/>
</dbReference>
<reference evidence="3" key="1">
    <citation type="submission" date="2024-02" db="EMBL/GenBank/DDBJ databases">
        <authorList>
            <consortium name="ELIXIR-Norway"/>
            <consortium name="Elixir Norway"/>
        </authorList>
    </citation>
    <scope>NUCLEOTIDE SEQUENCE</scope>
</reference>
<sequence length="226" mass="24861">MEVVARGWLRFIILMVMTTMAVSAAIESPTYTVVHSESDFEIRVIRSSVWVSATVDEISFNQATQLGFHRLFQYIQGANLNSSRVPMTKPVLTGIVPSAGPFCSSAFAVRFYVPVEFQESPPTALPELHLKAEKWGEKCVAVRPFSGFAKDSNVAKQAALLEASLQKTPWANATDLKPKDGEDVYTIAQYSSPFQIFGRLNEVWVDIGDSDVCHLALKAKVGSAEV</sequence>
<evidence type="ECO:0000313" key="3">
    <source>
        <dbReference type="EMBL" id="CAK9231895.1"/>
    </source>
</evidence>